<reference evidence="1 2" key="1">
    <citation type="submission" date="2021-07" db="EMBL/GenBank/DDBJ databases">
        <authorList>
            <person name="Palmer J.M."/>
        </authorList>
    </citation>
    <scope>NUCLEOTIDE SEQUENCE [LARGE SCALE GENOMIC DNA]</scope>
    <source>
        <strain evidence="1 2">AT_MEX2019</strain>
        <tissue evidence="1">Muscle</tissue>
    </source>
</reference>
<name>A0ABU7AQU8_9TELE</name>
<organism evidence="1 2">
    <name type="scientific">Ataeniobius toweri</name>
    <dbReference type="NCBI Taxonomy" id="208326"/>
    <lineage>
        <taxon>Eukaryota</taxon>
        <taxon>Metazoa</taxon>
        <taxon>Chordata</taxon>
        <taxon>Craniata</taxon>
        <taxon>Vertebrata</taxon>
        <taxon>Euteleostomi</taxon>
        <taxon>Actinopterygii</taxon>
        <taxon>Neopterygii</taxon>
        <taxon>Teleostei</taxon>
        <taxon>Neoteleostei</taxon>
        <taxon>Acanthomorphata</taxon>
        <taxon>Ovalentaria</taxon>
        <taxon>Atherinomorphae</taxon>
        <taxon>Cyprinodontiformes</taxon>
        <taxon>Goodeidae</taxon>
        <taxon>Ataeniobius</taxon>
    </lineage>
</organism>
<dbReference type="EMBL" id="JAHUTI010025234">
    <property type="protein sequence ID" value="MED6240621.1"/>
    <property type="molecule type" value="Genomic_DNA"/>
</dbReference>
<dbReference type="Proteomes" id="UP001345963">
    <property type="component" value="Unassembled WGS sequence"/>
</dbReference>
<comment type="caution">
    <text evidence="1">The sequence shown here is derived from an EMBL/GenBank/DDBJ whole genome shotgun (WGS) entry which is preliminary data.</text>
</comment>
<protein>
    <submittedName>
        <fullName evidence="1">Uncharacterized protein</fullName>
    </submittedName>
</protein>
<dbReference type="Pfam" id="PF13384">
    <property type="entry name" value="HTH_23"/>
    <property type="match status" value="1"/>
</dbReference>
<keyword evidence="2" id="KW-1185">Reference proteome</keyword>
<evidence type="ECO:0000313" key="2">
    <source>
        <dbReference type="Proteomes" id="UP001345963"/>
    </source>
</evidence>
<proteinExistence type="predicted"/>
<accession>A0ABU7AQU8</accession>
<gene>
    <name evidence="1" type="ORF">ATANTOWER_024525</name>
</gene>
<sequence length="127" mass="14172">MLGEVKVWMSQTIAQELSHLASLAESNTVSDDYLLFCVDILHERLLQLSADTDNEADPLVLQILEEVACRLHKSVYHTRTVGRPGYLLAAEALESFLLAGVTVTDIAELFGVSERTVHRRMADYGIR</sequence>
<evidence type="ECO:0000313" key="1">
    <source>
        <dbReference type="EMBL" id="MED6240621.1"/>
    </source>
</evidence>